<dbReference type="RefSeq" id="WP_387347624.1">
    <property type="nucleotide sequence ID" value="NZ_JBIAXI010000040.1"/>
</dbReference>
<reference evidence="2 3" key="1">
    <citation type="submission" date="2024-10" db="EMBL/GenBank/DDBJ databases">
        <title>The Natural Products Discovery Center: Release of the First 8490 Sequenced Strains for Exploring Actinobacteria Biosynthetic Diversity.</title>
        <authorList>
            <person name="Kalkreuter E."/>
            <person name="Kautsar S.A."/>
            <person name="Yang D."/>
            <person name="Bader C.D."/>
            <person name="Teijaro C.N."/>
            <person name="Fluegel L."/>
            <person name="Davis C.M."/>
            <person name="Simpson J.R."/>
            <person name="Lauterbach L."/>
            <person name="Steele A.D."/>
            <person name="Gui C."/>
            <person name="Meng S."/>
            <person name="Li G."/>
            <person name="Viehrig K."/>
            <person name="Ye F."/>
            <person name="Su P."/>
            <person name="Kiefer A.F."/>
            <person name="Nichols A."/>
            <person name="Cepeda A.J."/>
            <person name="Yan W."/>
            <person name="Fan B."/>
            <person name="Jiang Y."/>
            <person name="Adhikari A."/>
            <person name="Zheng C.-J."/>
            <person name="Schuster L."/>
            <person name="Cowan T.M."/>
            <person name="Smanski M.J."/>
            <person name="Chevrette M.G."/>
            <person name="De Carvalho L.P.S."/>
            <person name="Shen B."/>
        </authorList>
    </citation>
    <scope>NUCLEOTIDE SEQUENCE [LARGE SCALE GENOMIC DNA]</scope>
    <source>
        <strain evidence="2 3">NPDC001281</strain>
    </source>
</reference>
<feature type="compositionally biased region" description="Low complexity" evidence="1">
    <location>
        <begin position="109"/>
        <end position="123"/>
    </location>
</feature>
<proteinExistence type="predicted"/>
<feature type="region of interest" description="Disordered" evidence="1">
    <location>
        <begin position="235"/>
        <end position="293"/>
    </location>
</feature>
<feature type="region of interest" description="Disordered" evidence="1">
    <location>
        <begin position="361"/>
        <end position="384"/>
    </location>
</feature>
<organism evidence="2 3">
    <name type="scientific">Microtetraspora fusca</name>
    <dbReference type="NCBI Taxonomy" id="1997"/>
    <lineage>
        <taxon>Bacteria</taxon>
        <taxon>Bacillati</taxon>
        <taxon>Actinomycetota</taxon>
        <taxon>Actinomycetes</taxon>
        <taxon>Streptosporangiales</taxon>
        <taxon>Streptosporangiaceae</taxon>
        <taxon>Microtetraspora</taxon>
    </lineage>
</organism>
<accession>A0ABW6VLF7</accession>
<sequence>MAAITAMENMPAADVDAMTDAPETVTDAALMSAPDEEPDAARNARDGAVWAALIENPGASATTIGVAAGMSRVAAGKILNRFEADGRATRVLGGHDGRGRTPDRWHPVTTDTTTPAETAPELDSGNPADIAPEAPADLPGGGGLPAPQETALETADLIGPAVGESLSDHDATGDAAPSVAATPDSDAPAGPDQDAPAGDGQPAATDDAPAAVLDNKLSADMSAPEAMNAELADWTGSDDDTAADHGTAPVSEGVTELEITSEATGGLGGNDGQDGADTPAAPDAVTGAADEANDACQMAAEPEDPAWGRARAALLELVDLIIGTVTAADGDGDAVTALGRLEMAMAKAPQAHRDARAILTGTTPGRTGGARASGGGGGAGTGGVRPGQLRDRVLSHLLDHPGKDFTPYEIGRVLDSSSGAVANALDRLTSLGQAELTCERPRRYALAVNPAPR</sequence>
<evidence type="ECO:0000313" key="3">
    <source>
        <dbReference type="Proteomes" id="UP001602119"/>
    </source>
</evidence>
<feature type="region of interest" description="Disordered" evidence="1">
    <location>
        <begin position="90"/>
        <end position="148"/>
    </location>
</feature>
<protein>
    <submittedName>
        <fullName evidence="2">MarR family transcriptional regulator</fullName>
    </submittedName>
</protein>
<name>A0ABW6VLF7_MICFU</name>
<keyword evidence="3" id="KW-1185">Reference proteome</keyword>
<dbReference type="Proteomes" id="UP001602119">
    <property type="component" value="Unassembled WGS sequence"/>
</dbReference>
<feature type="compositionally biased region" description="Gly residues" evidence="1">
    <location>
        <begin position="366"/>
        <end position="384"/>
    </location>
</feature>
<feature type="compositionally biased region" description="Low complexity" evidence="1">
    <location>
        <begin position="183"/>
        <end position="207"/>
    </location>
</feature>
<comment type="caution">
    <text evidence="2">The sequence shown here is derived from an EMBL/GenBank/DDBJ whole genome shotgun (WGS) entry which is preliminary data.</text>
</comment>
<dbReference type="EMBL" id="JBIAXI010000040">
    <property type="protein sequence ID" value="MFF4778987.1"/>
    <property type="molecule type" value="Genomic_DNA"/>
</dbReference>
<gene>
    <name evidence="2" type="ORF">ACFY05_39805</name>
</gene>
<evidence type="ECO:0000313" key="2">
    <source>
        <dbReference type="EMBL" id="MFF4778987.1"/>
    </source>
</evidence>
<evidence type="ECO:0000256" key="1">
    <source>
        <dbReference type="SAM" id="MobiDB-lite"/>
    </source>
</evidence>
<feature type="compositionally biased region" description="Basic and acidic residues" evidence="1">
    <location>
        <begin position="90"/>
        <end position="106"/>
    </location>
</feature>
<feature type="region of interest" description="Disordered" evidence="1">
    <location>
        <begin position="162"/>
        <end position="207"/>
    </location>
</feature>